<dbReference type="PANTHER" id="PTHR36930">
    <property type="entry name" value="METAL-SULFUR CLUSTER BIOSYNTHESIS PROTEINS YUAD-RELATED"/>
    <property type="match status" value="1"/>
</dbReference>
<protein>
    <submittedName>
        <fullName evidence="2">MOSC domain-containing protein</fullName>
    </submittedName>
</protein>
<feature type="domain" description="MOSC" evidence="1">
    <location>
        <begin position="18"/>
        <end position="167"/>
    </location>
</feature>
<dbReference type="EMBL" id="JBHRXV010000011">
    <property type="protein sequence ID" value="MFC3714002.1"/>
    <property type="molecule type" value="Genomic_DNA"/>
</dbReference>
<dbReference type="PROSITE" id="PS51340">
    <property type="entry name" value="MOSC"/>
    <property type="match status" value="1"/>
</dbReference>
<dbReference type="InterPro" id="IPR052716">
    <property type="entry name" value="MOSC_domain"/>
</dbReference>
<proteinExistence type="predicted"/>
<gene>
    <name evidence="2" type="ORF">ACFOMD_15630</name>
</gene>
<dbReference type="Pfam" id="PF03473">
    <property type="entry name" value="MOSC"/>
    <property type="match status" value="1"/>
</dbReference>
<dbReference type="PANTHER" id="PTHR36930:SF1">
    <property type="entry name" value="MOSC DOMAIN-CONTAINING PROTEIN"/>
    <property type="match status" value="1"/>
</dbReference>
<name>A0ABV7XFD1_9SPHN</name>
<organism evidence="2 3">
    <name type="scientific">Sphingoaurantiacus capsulatus</name>
    <dbReference type="NCBI Taxonomy" id="1771310"/>
    <lineage>
        <taxon>Bacteria</taxon>
        <taxon>Pseudomonadati</taxon>
        <taxon>Pseudomonadota</taxon>
        <taxon>Alphaproteobacteria</taxon>
        <taxon>Sphingomonadales</taxon>
        <taxon>Sphingosinicellaceae</taxon>
        <taxon>Sphingoaurantiacus</taxon>
    </lineage>
</organism>
<sequence length="179" mass="19120">MASVVALHARSDVALSKLTQLTITLVAGHGVEGDRHSGPTRRHRARFRPTVEVPNLRQVHLIQSELFAELAAKGFAVAPGEMGENVTTVGIDLLALPVGARLRLGGDAVVELTGLRTPCFKLDRWQPGLKMATVERGVRNKITLKAGVMGIVVAGGEIRAGDAIMAEWPPLPHLPLKPV</sequence>
<dbReference type="SUPFAM" id="SSF50800">
    <property type="entry name" value="PK beta-barrel domain-like"/>
    <property type="match status" value="1"/>
</dbReference>
<dbReference type="Proteomes" id="UP001595615">
    <property type="component" value="Unassembled WGS sequence"/>
</dbReference>
<dbReference type="RefSeq" id="WP_380863032.1">
    <property type="nucleotide sequence ID" value="NZ_JBHRXV010000011.1"/>
</dbReference>
<dbReference type="InterPro" id="IPR011037">
    <property type="entry name" value="Pyrv_Knase-like_insert_dom_sf"/>
</dbReference>
<evidence type="ECO:0000313" key="2">
    <source>
        <dbReference type="EMBL" id="MFC3714002.1"/>
    </source>
</evidence>
<accession>A0ABV7XFD1</accession>
<dbReference type="InterPro" id="IPR005302">
    <property type="entry name" value="MoCF_Sase_C"/>
</dbReference>
<evidence type="ECO:0000313" key="3">
    <source>
        <dbReference type="Proteomes" id="UP001595615"/>
    </source>
</evidence>
<keyword evidence="3" id="KW-1185">Reference proteome</keyword>
<evidence type="ECO:0000259" key="1">
    <source>
        <dbReference type="PROSITE" id="PS51340"/>
    </source>
</evidence>
<reference evidence="3" key="1">
    <citation type="journal article" date="2019" name="Int. J. Syst. Evol. Microbiol.">
        <title>The Global Catalogue of Microorganisms (GCM) 10K type strain sequencing project: providing services to taxonomists for standard genome sequencing and annotation.</title>
        <authorList>
            <consortium name="The Broad Institute Genomics Platform"/>
            <consortium name="The Broad Institute Genome Sequencing Center for Infectious Disease"/>
            <person name="Wu L."/>
            <person name="Ma J."/>
        </authorList>
    </citation>
    <scope>NUCLEOTIDE SEQUENCE [LARGE SCALE GENOMIC DNA]</scope>
    <source>
        <strain evidence="3">KCTC 42644</strain>
    </source>
</reference>
<comment type="caution">
    <text evidence="2">The sequence shown here is derived from an EMBL/GenBank/DDBJ whole genome shotgun (WGS) entry which is preliminary data.</text>
</comment>
<dbReference type="Gene3D" id="2.40.33.20">
    <property type="entry name" value="PK beta-barrel domain-like"/>
    <property type="match status" value="1"/>
</dbReference>